<evidence type="ECO:0000313" key="3">
    <source>
        <dbReference type="Proteomes" id="UP000009236"/>
    </source>
</evidence>
<organism evidence="3">
    <name type="scientific">Isoptericola variabilis (strain 225)</name>
    <dbReference type="NCBI Taxonomy" id="743718"/>
    <lineage>
        <taxon>Bacteria</taxon>
        <taxon>Bacillati</taxon>
        <taxon>Actinomycetota</taxon>
        <taxon>Actinomycetes</taxon>
        <taxon>Micrococcales</taxon>
        <taxon>Promicromonosporaceae</taxon>
        <taxon>Isoptericola</taxon>
    </lineage>
</organism>
<dbReference type="AlphaFoldDB" id="F6FTL1"/>
<evidence type="ECO:0000313" key="2">
    <source>
        <dbReference type="EMBL" id="AEG43204.1"/>
    </source>
</evidence>
<feature type="region of interest" description="Disordered" evidence="1">
    <location>
        <begin position="51"/>
        <end position="70"/>
    </location>
</feature>
<accession>F6FTL1</accession>
<evidence type="ECO:0000256" key="1">
    <source>
        <dbReference type="SAM" id="MobiDB-lite"/>
    </source>
</evidence>
<sequence>MIRLTGAAPDFSRTRGLGHHGWMHPVRRRHPRTAAVTAAAVLSALLLGGCGASEGDEPEPGAEPAPGISVPADLLIDGRTASGEASADVSAAPDASPEPSASAASGEPSAEPPAAEDAAAACADLQTAWAGTNRALVGLSPEHPRSLVASFREAHRSITSVEPTPDIEEAWTAMTDYLGSAVDAFQDVDADDAAAVSAALTEAITSADTARATAASEEITAYVADSCAAR</sequence>
<dbReference type="eggNOG" id="ENOG502ZSA3">
    <property type="taxonomic scope" value="Bacteria"/>
</dbReference>
<feature type="compositionally biased region" description="Low complexity" evidence="1">
    <location>
        <begin position="84"/>
        <end position="120"/>
    </location>
</feature>
<dbReference type="EMBL" id="CP002810">
    <property type="protein sequence ID" value="AEG43204.1"/>
    <property type="molecule type" value="Genomic_DNA"/>
</dbReference>
<gene>
    <name evidence="2" type="ordered locus">Isova_0407</name>
</gene>
<protein>
    <submittedName>
        <fullName evidence="2">Uncharacterized protein</fullName>
    </submittedName>
</protein>
<dbReference type="HOGENOM" id="CLU_1203534_0_0_11"/>
<dbReference type="KEGG" id="iva:Isova_0407"/>
<feature type="region of interest" description="Disordered" evidence="1">
    <location>
        <begin position="81"/>
        <end position="120"/>
    </location>
</feature>
<proteinExistence type="predicted"/>
<reference evidence="2 3" key="1">
    <citation type="submission" date="2011-05" db="EMBL/GenBank/DDBJ databases">
        <title>Complete sequence of Isoptericola variabilis 225.</title>
        <authorList>
            <consortium name="US DOE Joint Genome Institute"/>
            <person name="Lucas S."/>
            <person name="Han J."/>
            <person name="Lapidus A."/>
            <person name="Cheng J.-F."/>
            <person name="Goodwin L."/>
            <person name="Pitluck S."/>
            <person name="Peters L."/>
            <person name="Mikhailova N."/>
            <person name="Zeytun A."/>
            <person name="Han C."/>
            <person name="Tapia R."/>
            <person name="Land M."/>
            <person name="Hauser L."/>
            <person name="Kyrpides N."/>
            <person name="Ivanova N."/>
            <person name="Pagani I."/>
            <person name="Siebers A."/>
            <person name="Allgaier M."/>
            <person name="Thelen M."/>
            <person name="Hugenholtz P."/>
            <person name="Gladden J."/>
            <person name="Woyke T."/>
        </authorList>
    </citation>
    <scope>NUCLEOTIDE SEQUENCE [LARGE SCALE GENOMIC DNA]</scope>
    <source>
        <strain evidence="3">225</strain>
    </source>
</reference>
<dbReference type="STRING" id="743718.Isova_0407"/>
<keyword evidence="3" id="KW-1185">Reference proteome</keyword>
<dbReference type="Proteomes" id="UP000009236">
    <property type="component" value="Chromosome"/>
</dbReference>
<name>F6FTL1_ISOV2</name>